<dbReference type="OrthoDB" id="6437470at2759"/>
<evidence type="ECO:0000313" key="3">
    <source>
        <dbReference type="EMBL" id="GFQ71607.1"/>
    </source>
</evidence>
<dbReference type="GO" id="GO:0071897">
    <property type="term" value="P:DNA biosynthetic process"/>
    <property type="evidence" value="ECO:0007669"/>
    <property type="project" value="UniProtKB-ARBA"/>
</dbReference>
<dbReference type="SUPFAM" id="SSF56672">
    <property type="entry name" value="DNA/RNA polymerases"/>
    <property type="match status" value="1"/>
</dbReference>
<evidence type="ECO:0000313" key="4">
    <source>
        <dbReference type="Proteomes" id="UP000887116"/>
    </source>
</evidence>
<dbReference type="InterPro" id="IPR041588">
    <property type="entry name" value="Integrase_H2C2"/>
</dbReference>
<dbReference type="AlphaFoldDB" id="A0A8X6F6Q3"/>
<proteinExistence type="predicted"/>
<accession>A0A8X6F6Q3</accession>
<dbReference type="InterPro" id="IPR040676">
    <property type="entry name" value="DUF5641"/>
</dbReference>
<organism evidence="3 4">
    <name type="scientific">Trichonephila clavata</name>
    <name type="common">Joro spider</name>
    <name type="synonym">Nephila clavata</name>
    <dbReference type="NCBI Taxonomy" id="2740835"/>
    <lineage>
        <taxon>Eukaryota</taxon>
        <taxon>Metazoa</taxon>
        <taxon>Ecdysozoa</taxon>
        <taxon>Arthropoda</taxon>
        <taxon>Chelicerata</taxon>
        <taxon>Arachnida</taxon>
        <taxon>Araneae</taxon>
        <taxon>Araneomorphae</taxon>
        <taxon>Entelegynae</taxon>
        <taxon>Araneoidea</taxon>
        <taxon>Nephilidae</taxon>
        <taxon>Trichonephila</taxon>
    </lineage>
</organism>
<name>A0A8X6F6Q3_TRICU</name>
<dbReference type="Proteomes" id="UP000887116">
    <property type="component" value="Unassembled WGS sequence"/>
</dbReference>
<dbReference type="PANTHER" id="PTHR47331">
    <property type="entry name" value="PHD-TYPE DOMAIN-CONTAINING PROTEIN"/>
    <property type="match status" value="1"/>
</dbReference>
<dbReference type="Pfam" id="PF18701">
    <property type="entry name" value="DUF5641"/>
    <property type="match status" value="1"/>
</dbReference>
<evidence type="ECO:0000259" key="2">
    <source>
        <dbReference type="Pfam" id="PF18701"/>
    </source>
</evidence>
<feature type="domain" description="Integrase zinc-binding" evidence="1">
    <location>
        <begin position="346"/>
        <end position="397"/>
    </location>
</feature>
<sequence>MGGSIELDSGLFLLRTRLGFVLTGKQEIFGFVVTRSEILPIEKAFLQLGIAPKHRDFLKFFHPDEGEEIVYRLCRVVFGVSSSPFLLAAVLTHLLENVPAEDSQLGSKLKLSFYVDNCVTGVNDVAQQEKLVLKSREILSRGCFNLRNWESNVESKHISKSTGTMKLLGIIWDLDKDTLKCKIDFESLSVESHWWEGPLWLVEPPDTWPLTKLPNYDTSEISLERRKVRLCNLNLSEEKLPWYARKFSKFHSILRLVACVLRFINNVRCRIGDGEKGQLSLDEIESAEIQLIRSVQAQCFVDEKLISNLCVFRDHNIIRVKTRITERIDTSLFLSPILLPNNCIFTQRLVEHFHLKNHHAGTQLLLSIIREKYWIVGGRRTVRKIWNACVKFRRFKSKSPMTDPVSLPADRVKDAAVFEVGLTPITPAMFLFEIQTAKTKDLEIRDANHFCKRVRFRAKVIEELKKRFRNEYLGQLIQRQKQHPQSSNICEGDIVLIGDDWKKRLQWPLARVIKLIPGKDGLVRTVKLRTQSCTLIRPMQRVFPLEVSGNSVTSLPLQKVQQIDLSMNCAEPDTLKASVKPQVTRCGRPVKKPDKLNLLTLTDVFD</sequence>
<protein>
    <submittedName>
        <fullName evidence="3">Integrase catalytic domain-containing protein</fullName>
    </submittedName>
</protein>
<dbReference type="Pfam" id="PF17921">
    <property type="entry name" value="Integrase_H2C2"/>
    <property type="match status" value="1"/>
</dbReference>
<dbReference type="EMBL" id="BMAO01001199">
    <property type="protein sequence ID" value="GFQ71607.1"/>
    <property type="molecule type" value="Genomic_DNA"/>
</dbReference>
<gene>
    <name evidence="3" type="primary">AVEN_136580_1</name>
    <name evidence="3" type="ORF">TNCT_638261</name>
</gene>
<reference evidence="3" key="1">
    <citation type="submission" date="2020-07" db="EMBL/GenBank/DDBJ databases">
        <title>Multicomponent nature underlies the extraordinary mechanical properties of spider dragline silk.</title>
        <authorList>
            <person name="Kono N."/>
            <person name="Nakamura H."/>
            <person name="Mori M."/>
            <person name="Yoshida Y."/>
            <person name="Ohtoshi R."/>
            <person name="Malay A.D."/>
            <person name="Moran D.A.P."/>
            <person name="Tomita M."/>
            <person name="Numata K."/>
            <person name="Arakawa K."/>
        </authorList>
    </citation>
    <scope>NUCLEOTIDE SEQUENCE</scope>
</reference>
<keyword evidence="4" id="KW-1185">Reference proteome</keyword>
<comment type="caution">
    <text evidence="3">The sequence shown here is derived from an EMBL/GenBank/DDBJ whole genome shotgun (WGS) entry which is preliminary data.</text>
</comment>
<dbReference type="InterPro" id="IPR043502">
    <property type="entry name" value="DNA/RNA_pol_sf"/>
</dbReference>
<evidence type="ECO:0000259" key="1">
    <source>
        <dbReference type="Pfam" id="PF17921"/>
    </source>
</evidence>
<feature type="domain" description="DUF5641" evidence="2">
    <location>
        <begin position="456"/>
        <end position="545"/>
    </location>
</feature>
<dbReference type="PANTHER" id="PTHR47331:SF5">
    <property type="entry name" value="RIBONUCLEASE H"/>
    <property type="match status" value="1"/>
</dbReference>